<sequence length="200" mass="21298">MSEYPSLPVRLWRMCPWRTNPLIRASDRIQALVGMFAIAVVLLAVPLAGAAGTASYTDAVARIRVENAAKAEAMATVTAKPERTVIATRQHGLTKERYEAAVRWNHDGRSGTAVVEVPSGSALGAEVPIWLGPDGQPTTAPKRSGAAVGEGVSAGLALLAGAWGGALLLAWGVGRLLDTRRGASWDREWRRIGRPLGQDW</sequence>
<dbReference type="Proteomes" id="UP000702209">
    <property type="component" value="Unassembled WGS sequence"/>
</dbReference>
<dbReference type="InterPro" id="IPR039708">
    <property type="entry name" value="MT1774/Rv1733c-like"/>
</dbReference>
<protein>
    <recommendedName>
        <fullName evidence="4">Transmembrane protein</fullName>
    </recommendedName>
</protein>
<comment type="caution">
    <text evidence="2">The sequence shown here is derived from an EMBL/GenBank/DDBJ whole genome shotgun (WGS) entry which is preliminary data.</text>
</comment>
<dbReference type="PANTHER" id="PTHR42305">
    <property type="entry name" value="MEMBRANE PROTEIN RV1733C-RELATED"/>
    <property type="match status" value="1"/>
</dbReference>
<keyword evidence="1" id="KW-0812">Transmembrane</keyword>
<evidence type="ECO:0000313" key="2">
    <source>
        <dbReference type="EMBL" id="MBF6301531.1"/>
    </source>
</evidence>
<evidence type="ECO:0000313" key="3">
    <source>
        <dbReference type="Proteomes" id="UP000702209"/>
    </source>
</evidence>
<proteinExistence type="predicted"/>
<name>A0ABS0CY51_9NOCA</name>
<dbReference type="PANTHER" id="PTHR42305:SF1">
    <property type="entry name" value="MEMBRANE PROTEIN RV1733C-RELATED"/>
    <property type="match status" value="1"/>
</dbReference>
<accession>A0ABS0CY51</accession>
<feature type="transmembrane region" description="Helical" evidence="1">
    <location>
        <begin position="31"/>
        <end position="51"/>
    </location>
</feature>
<keyword evidence="3" id="KW-1185">Reference proteome</keyword>
<reference evidence="2 3" key="1">
    <citation type="submission" date="2020-10" db="EMBL/GenBank/DDBJ databases">
        <title>Identification of Nocardia species via Next-generation sequencing and recognition of intraspecies genetic diversity.</title>
        <authorList>
            <person name="Li P."/>
            <person name="Li P."/>
            <person name="Lu B."/>
        </authorList>
    </citation>
    <scope>NUCLEOTIDE SEQUENCE [LARGE SCALE GENOMIC DNA]</scope>
    <source>
        <strain evidence="2 3">BJ06-0157</strain>
    </source>
</reference>
<dbReference type="RefSeq" id="WP_195132744.1">
    <property type="nucleotide sequence ID" value="NZ_JADLQX010000028.1"/>
</dbReference>
<evidence type="ECO:0000256" key="1">
    <source>
        <dbReference type="SAM" id="Phobius"/>
    </source>
</evidence>
<keyword evidence="1" id="KW-1133">Transmembrane helix</keyword>
<organism evidence="2 3">
    <name type="scientific">Nocardia amamiensis</name>
    <dbReference type="NCBI Taxonomy" id="404578"/>
    <lineage>
        <taxon>Bacteria</taxon>
        <taxon>Bacillati</taxon>
        <taxon>Actinomycetota</taxon>
        <taxon>Actinomycetes</taxon>
        <taxon>Mycobacteriales</taxon>
        <taxon>Nocardiaceae</taxon>
        <taxon>Nocardia</taxon>
    </lineage>
</organism>
<dbReference type="EMBL" id="JADLQX010000028">
    <property type="protein sequence ID" value="MBF6301531.1"/>
    <property type="molecule type" value="Genomic_DNA"/>
</dbReference>
<feature type="transmembrane region" description="Helical" evidence="1">
    <location>
        <begin position="151"/>
        <end position="171"/>
    </location>
</feature>
<keyword evidence="1" id="KW-0472">Membrane</keyword>
<evidence type="ECO:0008006" key="4">
    <source>
        <dbReference type="Google" id="ProtNLM"/>
    </source>
</evidence>
<gene>
    <name evidence="2" type="ORF">IU459_28925</name>
</gene>